<dbReference type="SUPFAM" id="SSF49899">
    <property type="entry name" value="Concanavalin A-like lectins/glucanases"/>
    <property type="match status" value="2"/>
</dbReference>
<evidence type="ECO:0000313" key="4">
    <source>
        <dbReference type="Proteomes" id="UP000243217"/>
    </source>
</evidence>
<dbReference type="InterPro" id="IPR003877">
    <property type="entry name" value="SPRY_dom"/>
</dbReference>
<dbReference type="Gene3D" id="1.20.1280.50">
    <property type="match status" value="1"/>
</dbReference>
<organism evidence="3 4">
    <name type="scientific">Thraustotheca clavata</name>
    <dbReference type="NCBI Taxonomy" id="74557"/>
    <lineage>
        <taxon>Eukaryota</taxon>
        <taxon>Sar</taxon>
        <taxon>Stramenopiles</taxon>
        <taxon>Oomycota</taxon>
        <taxon>Saprolegniomycetes</taxon>
        <taxon>Saprolegniales</taxon>
        <taxon>Achlyaceae</taxon>
        <taxon>Thraustotheca</taxon>
    </lineage>
</organism>
<dbReference type="AlphaFoldDB" id="A0A1V9ZXW2"/>
<dbReference type="PANTHER" id="PTHR12864">
    <property type="entry name" value="RAN BINDING PROTEIN 9-RELATED"/>
    <property type="match status" value="1"/>
</dbReference>
<dbReference type="InterPro" id="IPR013320">
    <property type="entry name" value="ConA-like_dom_sf"/>
</dbReference>
<dbReference type="Pfam" id="PF00622">
    <property type="entry name" value="SPRY"/>
    <property type="match status" value="1"/>
</dbReference>
<sequence length="725" mass="81143">MPNLMPMGSHWGGSSRLSAKSYNTSSSLCEYVVLRDRSIDQTTMIVSYRSKANAKCQQRSVKWEDLTPATPMLPLSISVPLRRRSSSSFDTMSSESMTQNVWQLCFDFLDLPSLQQCSLVCKEMYEVAKLPYLWLTAYCRDYRNNQRLSRKFMLLSYTNLIKMNMLRNQCDLKLSTRSRTTVLPDQKIHILNNSMLRSFLRGAVDSVRSYKALPVLSSASALGIQVSYYEVTQIKGCASVGIASVHDKPSMNAYGFGMDDHVGWKGISFGYHSHDGTFVAHNGEANYGGVRSSFGPGFGKDNESNPDGSTVGCGFNHATRELFFTLNGRMIGAPPVLIPMENVRYAAAIALHSFNDSCVLNLGAAAFSFDIEEYCLSLAIFVMYAAIVTKEDTNRRIKSLSSIVNIPIKQKKQTKSQRRAARAKAEAVPIKVVQWVEECLDDIIWQLIFECLDLPSLLHARLTCQLFKLNAENPRLWSAFYAQQWLRGNSLSSFYNVCTWQQLYTMNRSRHRLRVPLSTRAKATECPLTHSVEVLNNSMLRSFERGTIDSIRSTAPLPCLSCSNAFNITAVYFEVEVSSHHYVSIGFVSLNDPRAYGFGSDAHVGWLPFSYGYHTQGTGLVYHDGSSMVEAPGAFTSWECRNRPKTSVYNLSDNYDVIGCGYVNDTVFFTLNGILLGHVPCSLPGDMNFAGAVSIHALDASVVINWGTLAFEFDVENYITQWLQL</sequence>
<gene>
    <name evidence="3" type="ORF">THRCLA_04834</name>
</gene>
<protein>
    <recommendedName>
        <fullName evidence="5">B30.2/SPRY domain-containing protein</fullName>
    </recommendedName>
</protein>
<comment type="caution">
    <text evidence="3">The sequence shown here is derived from an EMBL/GenBank/DDBJ whole genome shotgun (WGS) entry which is preliminary data.</text>
</comment>
<evidence type="ECO:0008006" key="5">
    <source>
        <dbReference type="Google" id="ProtNLM"/>
    </source>
</evidence>
<dbReference type="InterPro" id="IPR050618">
    <property type="entry name" value="Ubq-SigPath_Reg"/>
</dbReference>
<dbReference type="InterPro" id="IPR043136">
    <property type="entry name" value="B30.2/SPRY_sf"/>
</dbReference>
<dbReference type="SMART" id="SM00449">
    <property type="entry name" value="SPRY"/>
    <property type="match status" value="2"/>
</dbReference>
<dbReference type="STRING" id="74557.A0A1V9ZXW2"/>
<feature type="domain" description="F-box" evidence="1">
    <location>
        <begin position="97"/>
        <end position="137"/>
    </location>
</feature>
<evidence type="ECO:0000259" key="2">
    <source>
        <dbReference type="SMART" id="SM00449"/>
    </source>
</evidence>
<dbReference type="EMBL" id="JNBS01001070">
    <property type="protein sequence ID" value="OQS02837.1"/>
    <property type="molecule type" value="Genomic_DNA"/>
</dbReference>
<dbReference type="CDD" id="cd12885">
    <property type="entry name" value="SPRY_RanBP_like"/>
    <property type="match status" value="2"/>
</dbReference>
<accession>A0A1V9ZXW2</accession>
<evidence type="ECO:0000259" key="1">
    <source>
        <dbReference type="SMART" id="SM00256"/>
    </source>
</evidence>
<feature type="domain" description="SPRY" evidence="2">
    <location>
        <begin position="224"/>
        <end position="366"/>
    </location>
</feature>
<dbReference type="InterPro" id="IPR001810">
    <property type="entry name" value="F-box_dom"/>
</dbReference>
<dbReference type="InterPro" id="IPR044736">
    <property type="entry name" value="Gid1/RanBPM/SPLA_SPRY"/>
</dbReference>
<dbReference type="InterPro" id="IPR036047">
    <property type="entry name" value="F-box-like_dom_sf"/>
</dbReference>
<dbReference type="Pfam" id="PF00646">
    <property type="entry name" value="F-box"/>
    <property type="match status" value="2"/>
</dbReference>
<feature type="domain" description="F-box" evidence="1">
    <location>
        <begin position="440"/>
        <end position="480"/>
    </location>
</feature>
<evidence type="ECO:0000313" key="3">
    <source>
        <dbReference type="EMBL" id="OQS02837.1"/>
    </source>
</evidence>
<keyword evidence="4" id="KW-1185">Reference proteome</keyword>
<name>A0A1V9ZXW2_9STRA</name>
<dbReference type="SUPFAM" id="SSF81383">
    <property type="entry name" value="F-box domain"/>
    <property type="match status" value="2"/>
</dbReference>
<dbReference type="OrthoDB" id="258495at2759"/>
<proteinExistence type="predicted"/>
<dbReference type="SMART" id="SM00256">
    <property type="entry name" value="FBOX"/>
    <property type="match status" value="2"/>
</dbReference>
<dbReference type="Gene3D" id="2.60.120.920">
    <property type="match status" value="2"/>
</dbReference>
<dbReference type="Proteomes" id="UP000243217">
    <property type="component" value="Unassembled WGS sequence"/>
</dbReference>
<feature type="domain" description="SPRY" evidence="2">
    <location>
        <begin position="568"/>
        <end position="710"/>
    </location>
</feature>
<reference evidence="3 4" key="1">
    <citation type="journal article" date="2014" name="Genome Biol. Evol.">
        <title>The secreted proteins of Achlya hypogyna and Thraustotheca clavata identify the ancestral oomycete secretome and reveal gene acquisitions by horizontal gene transfer.</title>
        <authorList>
            <person name="Misner I."/>
            <person name="Blouin N."/>
            <person name="Leonard G."/>
            <person name="Richards T.A."/>
            <person name="Lane C.E."/>
        </authorList>
    </citation>
    <scope>NUCLEOTIDE SEQUENCE [LARGE SCALE GENOMIC DNA]</scope>
    <source>
        <strain evidence="3 4">ATCC 34112</strain>
    </source>
</reference>